<gene>
    <name evidence="3" type="ORF">VOLCADRAFT_98305</name>
</gene>
<dbReference type="InParanoid" id="D8UEV7"/>
<feature type="compositionally biased region" description="Pro residues" evidence="1">
    <location>
        <begin position="240"/>
        <end position="250"/>
    </location>
</feature>
<proteinExistence type="predicted"/>
<dbReference type="Proteomes" id="UP000001058">
    <property type="component" value="Unassembled WGS sequence"/>
</dbReference>
<organism evidence="4">
    <name type="scientific">Volvox carteri f. nagariensis</name>
    <dbReference type="NCBI Taxonomy" id="3068"/>
    <lineage>
        <taxon>Eukaryota</taxon>
        <taxon>Viridiplantae</taxon>
        <taxon>Chlorophyta</taxon>
        <taxon>core chlorophytes</taxon>
        <taxon>Chlorophyceae</taxon>
        <taxon>CS clade</taxon>
        <taxon>Chlamydomonadales</taxon>
        <taxon>Volvocaceae</taxon>
        <taxon>Volvox</taxon>
    </lineage>
</organism>
<evidence type="ECO:0000259" key="2">
    <source>
        <dbReference type="Pfam" id="PF12499"/>
    </source>
</evidence>
<name>D8UEV7_VOLCA</name>
<sequence>MISLGYRRCKRQPRKTQNPSKSISSPISRSHNQTAQGAASAQAVLSCLSILVQNWAIFTGGTGVLRFGGSPPAPGLRFTSPAALHCFLQHQLDPFSATAAAATGDRLLPLPLTATVNITVAGGGGSSSGTCPDDLPSFGSKAFWVADVLGLMLNVLHTRAHGVRPIEQQVFAGVALPACACRTVGEVLTLAQSYLSGTVRYEDTPSFDYCAGDLAYLYGSADCQESQNTDWLCLPPSSPLPVPPPPPPPGNVAAIIPPKLTRTPPQSQPPPPPVSRPPLLAPPPPAVPPPPPPPSAPSPPLPPPPRLSPPPYSPPPRPSLPAPRPPPSPLPSPPPPVPPPASPDSPSPRPPRPPRRRPDLPPPPSPRPTRRPRLPPGQPPSPAPLLPLIPATPRTPRSPPPPPPPRQRPARPPSFATPLSPPPPPPLPPPPRAEPFIRPNLPYMPPRPAGSRNPFPFGACRSDWPAIGRAFQLNYANASRAPGGGDWSYCFRVSYFQCRQALCCDIPLDVIQFLIKDECYGAVYDLKINGNARSPTYKVYDYNGWTYTVMKLSALGLSYREAQGASVCFTLSSLVCPSLSALCDSPLCQLAMGNQPSPGRETCCPTQRYLVVEPGQELV</sequence>
<feature type="compositionally biased region" description="Pro residues" evidence="1">
    <location>
        <begin position="266"/>
        <end position="351"/>
    </location>
</feature>
<dbReference type="Pfam" id="PF12499">
    <property type="entry name" value="DUF3707"/>
    <property type="match status" value="1"/>
</dbReference>
<dbReference type="KEGG" id="vcn:VOLCADRAFT_98305"/>
<feature type="domain" description="Pherophorin" evidence="2">
    <location>
        <begin position="455"/>
        <end position="605"/>
    </location>
</feature>
<feature type="region of interest" description="Disordered" evidence="1">
    <location>
        <begin position="240"/>
        <end position="439"/>
    </location>
</feature>
<evidence type="ECO:0000313" key="4">
    <source>
        <dbReference type="Proteomes" id="UP000001058"/>
    </source>
</evidence>
<dbReference type="STRING" id="3068.D8UEV7"/>
<dbReference type="InterPro" id="IPR024616">
    <property type="entry name" value="Pherophorin"/>
</dbReference>
<feature type="compositionally biased region" description="Pro residues" evidence="1">
    <location>
        <begin position="419"/>
        <end position="433"/>
    </location>
</feature>
<dbReference type="AlphaFoldDB" id="D8UEV7"/>
<dbReference type="RefSeq" id="XP_002957252.1">
    <property type="nucleotide sequence ID" value="XM_002957206.1"/>
</dbReference>
<dbReference type="eggNOG" id="ENOG502QTV0">
    <property type="taxonomic scope" value="Eukaryota"/>
</dbReference>
<feature type="compositionally biased region" description="Pro residues" evidence="1">
    <location>
        <begin position="374"/>
        <end position="387"/>
    </location>
</feature>
<feature type="region of interest" description="Disordered" evidence="1">
    <location>
        <begin position="1"/>
        <end position="34"/>
    </location>
</feature>
<dbReference type="OrthoDB" id="541730at2759"/>
<dbReference type="PANTHER" id="PTHR24216:SF65">
    <property type="entry name" value="PAXILLIN-LIKE PROTEIN 1"/>
    <property type="match status" value="1"/>
</dbReference>
<accession>D8UEV7</accession>
<dbReference type="GeneID" id="9626661"/>
<evidence type="ECO:0000313" key="3">
    <source>
        <dbReference type="EMBL" id="EFJ41750.1"/>
    </source>
</evidence>
<protein>
    <recommendedName>
        <fullName evidence="2">Pherophorin domain-containing protein</fullName>
    </recommendedName>
</protein>
<feature type="compositionally biased region" description="Pro residues" evidence="1">
    <location>
        <begin position="396"/>
        <end position="412"/>
    </location>
</feature>
<feature type="compositionally biased region" description="Low complexity" evidence="1">
    <location>
        <begin position="19"/>
        <end position="30"/>
    </location>
</feature>
<evidence type="ECO:0000256" key="1">
    <source>
        <dbReference type="SAM" id="MobiDB-lite"/>
    </source>
</evidence>
<reference evidence="3 4" key="1">
    <citation type="journal article" date="2010" name="Science">
        <title>Genomic analysis of organismal complexity in the multicellular green alga Volvox carteri.</title>
        <authorList>
            <person name="Prochnik S.E."/>
            <person name="Umen J."/>
            <person name="Nedelcu A.M."/>
            <person name="Hallmann A."/>
            <person name="Miller S.M."/>
            <person name="Nishii I."/>
            <person name="Ferris P."/>
            <person name="Kuo A."/>
            <person name="Mitros T."/>
            <person name="Fritz-Laylin L.K."/>
            <person name="Hellsten U."/>
            <person name="Chapman J."/>
            <person name="Simakov O."/>
            <person name="Rensing S.A."/>
            <person name="Terry A."/>
            <person name="Pangilinan J."/>
            <person name="Kapitonov V."/>
            <person name="Jurka J."/>
            <person name="Salamov A."/>
            <person name="Shapiro H."/>
            <person name="Schmutz J."/>
            <person name="Grimwood J."/>
            <person name="Lindquist E."/>
            <person name="Lucas S."/>
            <person name="Grigoriev I.V."/>
            <person name="Schmitt R."/>
            <person name="Kirk D."/>
            <person name="Rokhsar D.S."/>
        </authorList>
    </citation>
    <scope>NUCLEOTIDE SEQUENCE [LARGE SCALE GENOMIC DNA]</scope>
    <source>
        <strain evidence="4">f. Nagariensis / Eve</strain>
    </source>
</reference>
<dbReference type="EMBL" id="GL378391">
    <property type="protein sequence ID" value="EFJ41750.1"/>
    <property type="molecule type" value="Genomic_DNA"/>
</dbReference>
<keyword evidence="4" id="KW-1185">Reference proteome</keyword>
<dbReference type="PANTHER" id="PTHR24216">
    <property type="entry name" value="PAXILLIN-RELATED"/>
    <property type="match status" value="1"/>
</dbReference>